<evidence type="ECO:0000256" key="3">
    <source>
        <dbReference type="PROSITE-ProRule" id="PRU00339"/>
    </source>
</evidence>
<keyword evidence="2 3" id="KW-0802">TPR repeat</keyword>
<dbReference type="PROSITE" id="PS51257">
    <property type="entry name" value="PROKAR_LIPOPROTEIN"/>
    <property type="match status" value="1"/>
</dbReference>
<dbReference type="SUPFAM" id="SSF48452">
    <property type="entry name" value="TPR-like"/>
    <property type="match status" value="1"/>
</dbReference>
<dbReference type="Pfam" id="PF13432">
    <property type="entry name" value="TPR_16"/>
    <property type="match status" value="1"/>
</dbReference>
<feature type="repeat" description="TPR" evidence="3">
    <location>
        <begin position="68"/>
        <end position="101"/>
    </location>
</feature>
<proteinExistence type="predicted"/>
<evidence type="ECO:0000256" key="1">
    <source>
        <dbReference type="ARBA" id="ARBA00022737"/>
    </source>
</evidence>
<dbReference type="InterPro" id="IPR011990">
    <property type="entry name" value="TPR-like_helical_dom_sf"/>
</dbReference>
<dbReference type="SMART" id="SM00028">
    <property type="entry name" value="TPR"/>
    <property type="match status" value="3"/>
</dbReference>
<dbReference type="Gene3D" id="1.25.40.10">
    <property type="entry name" value="Tetratricopeptide repeat domain"/>
    <property type="match status" value="1"/>
</dbReference>
<comment type="caution">
    <text evidence="4">The sequence shown here is derived from an EMBL/GenBank/DDBJ whole genome shotgun (WGS) entry which is preliminary data.</text>
</comment>
<dbReference type="PROSITE" id="PS50005">
    <property type="entry name" value="TPR"/>
    <property type="match status" value="3"/>
</dbReference>
<sequence>MMVYRNWAILVFLLLFLTACTGTPERDTEREEAASSHLQLGVHYMRQGNLSAAKDNLEKSLEFDDRNAMAHSTIALLYEQINESRLAQRHYRRALRLDGDNPSVSNNYGTFLCRQGEYREAEEQLVQAAQNRLYQTPEVAWANAGSCVRRIPDYEAAEEYFRNALRLRSDYQEALRQMASMQYEREEFLSARAFFQRLADQGELEASALLLGVRIEEALDDREQAERYANRLKSKYPDSDEKHRLAELGYD</sequence>
<dbReference type="NCBIfam" id="TIGR02521">
    <property type="entry name" value="type_IV_pilW"/>
    <property type="match status" value="1"/>
</dbReference>
<dbReference type="Pfam" id="PF13181">
    <property type="entry name" value="TPR_8"/>
    <property type="match status" value="2"/>
</dbReference>
<reference evidence="4 5" key="1">
    <citation type="submission" date="2022-03" db="EMBL/GenBank/DDBJ databases">
        <title>Genomic Encyclopedia of Type Strains, Phase III (KMG-III): the genomes of soil and plant-associated and newly described type strains.</title>
        <authorList>
            <person name="Whitman W."/>
        </authorList>
    </citation>
    <scope>NUCLEOTIDE SEQUENCE [LARGE SCALE GENOMIC DNA]</scope>
    <source>
        <strain evidence="4 5">BSker1</strain>
    </source>
</reference>
<accession>A0ABT1G7Q8</accession>
<dbReference type="Proteomes" id="UP001523550">
    <property type="component" value="Unassembled WGS sequence"/>
</dbReference>
<protein>
    <submittedName>
        <fullName evidence="4">Type IV pilus assembly protein PilF</fullName>
    </submittedName>
</protein>
<name>A0ABT1G7Q8_9GAMM</name>
<dbReference type="PANTHER" id="PTHR44227:SF3">
    <property type="entry name" value="PROTEIN O-MANNOSYL-TRANSFERASE TMTC4"/>
    <property type="match status" value="1"/>
</dbReference>
<gene>
    <name evidence="4" type="ORF">J2T60_001294</name>
</gene>
<dbReference type="InterPro" id="IPR019734">
    <property type="entry name" value="TPR_rpt"/>
</dbReference>
<keyword evidence="1" id="KW-0677">Repeat</keyword>
<feature type="repeat" description="TPR" evidence="3">
    <location>
        <begin position="34"/>
        <end position="67"/>
    </location>
</feature>
<evidence type="ECO:0000313" key="4">
    <source>
        <dbReference type="EMBL" id="MCP1727329.1"/>
    </source>
</evidence>
<dbReference type="InterPro" id="IPR013360">
    <property type="entry name" value="Pilus_4_PilW"/>
</dbReference>
<dbReference type="EMBL" id="JALJYF010000001">
    <property type="protein sequence ID" value="MCP1727329.1"/>
    <property type="molecule type" value="Genomic_DNA"/>
</dbReference>
<dbReference type="InterPro" id="IPR052346">
    <property type="entry name" value="O-mannosyl-transferase_TMTC"/>
</dbReference>
<dbReference type="RefSeq" id="WP_253447074.1">
    <property type="nucleotide sequence ID" value="NZ_JALJYF010000001.1"/>
</dbReference>
<keyword evidence="5" id="KW-1185">Reference proteome</keyword>
<evidence type="ECO:0000313" key="5">
    <source>
        <dbReference type="Proteomes" id="UP001523550"/>
    </source>
</evidence>
<evidence type="ECO:0000256" key="2">
    <source>
        <dbReference type="ARBA" id="ARBA00022803"/>
    </source>
</evidence>
<feature type="repeat" description="TPR" evidence="3">
    <location>
        <begin position="138"/>
        <end position="171"/>
    </location>
</feature>
<organism evidence="4 5">
    <name type="scientific">Natronospira proteinivora</name>
    <dbReference type="NCBI Taxonomy" id="1807133"/>
    <lineage>
        <taxon>Bacteria</taxon>
        <taxon>Pseudomonadati</taxon>
        <taxon>Pseudomonadota</taxon>
        <taxon>Gammaproteobacteria</taxon>
        <taxon>Natronospirales</taxon>
        <taxon>Natronospiraceae</taxon>
        <taxon>Natronospira</taxon>
    </lineage>
</organism>
<dbReference type="PANTHER" id="PTHR44227">
    <property type="match status" value="1"/>
</dbReference>